<evidence type="ECO:0000313" key="2">
    <source>
        <dbReference type="Proteomes" id="UP001054837"/>
    </source>
</evidence>
<comment type="caution">
    <text evidence="1">The sequence shown here is derived from an EMBL/GenBank/DDBJ whole genome shotgun (WGS) entry which is preliminary data.</text>
</comment>
<keyword evidence="2" id="KW-1185">Reference proteome</keyword>
<dbReference type="Proteomes" id="UP001054837">
    <property type="component" value="Unassembled WGS sequence"/>
</dbReference>
<dbReference type="EMBL" id="BPLQ01007933">
    <property type="protein sequence ID" value="GIY33382.1"/>
    <property type="molecule type" value="Genomic_DNA"/>
</dbReference>
<organism evidence="1 2">
    <name type="scientific">Caerostris darwini</name>
    <dbReference type="NCBI Taxonomy" id="1538125"/>
    <lineage>
        <taxon>Eukaryota</taxon>
        <taxon>Metazoa</taxon>
        <taxon>Ecdysozoa</taxon>
        <taxon>Arthropoda</taxon>
        <taxon>Chelicerata</taxon>
        <taxon>Arachnida</taxon>
        <taxon>Araneae</taxon>
        <taxon>Araneomorphae</taxon>
        <taxon>Entelegynae</taxon>
        <taxon>Araneoidea</taxon>
        <taxon>Araneidae</taxon>
        <taxon>Caerostris</taxon>
    </lineage>
</organism>
<protein>
    <submittedName>
        <fullName evidence="1">Uncharacterized protein</fullName>
    </submittedName>
</protein>
<dbReference type="AlphaFoldDB" id="A0AAV4SIK2"/>
<name>A0AAV4SIK2_9ARAC</name>
<sequence length="117" mass="12955">MNRGHCLPKELLKVQKLGIRIAKARRLHFLSQSSSDLLIAAEERTPTDLQKLANSSFLPINMVGEDLVIIRQLRNTPENCSVAGFLLVDGIGVYRRVGGMHVLGKQLQFSKVFDGVA</sequence>
<accession>A0AAV4SIK2</accession>
<proteinExistence type="predicted"/>
<evidence type="ECO:0000313" key="1">
    <source>
        <dbReference type="EMBL" id="GIY33382.1"/>
    </source>
</evidence>
<reference evidence="1 2" key="1">
    <citation type="submission" date="2021-06" db="EMBL/GenBank/DDBJ databases">
        <title>Caerostris darwini draft genome.</title>
        <authorList>
            <person name="Kono N."/>
            <person name="Arakawa K."/>
        </authorList>
    </citation>
    <scope>NUCLEOTIDE SEQUENCE [LARGE SCALE GENOMIC DNA]</scope>
</reference>
<gene>
    <name evidence="1" type="ORF">CDAR_212801</name>
</gene>